<dbReference type="Proteomes" id="UP000198228">
    <property type="component" value="Chromosome I"/>
</dbReference>
<accession>A0A1C4XED6</accession>
<evidence type="ECO:0000313" key="1">
    <source>
        <dbReference type="EMBL" id="SCF06855.1"/>
    </source>
</evidence>
<protein>
    <recommendedName>
        <fullName evidence="3">Terpene synthase family, metal binding domain</fullName>
    </recommendedName>
</protein>
<dbReference type="EMBL" id="LT607410">
    <property type="protein sequence ID" value="SCF06855.1"/>
    <property type="molecule type" value="Genomic_DNA"/>
</dbReference>
<gene>
    <name evidence="1" type="ORF">GA0074696_2528</name>
</gene>
<organism evidence="1 2">
    <name type="scientific">Micromonospora purpureochromogenes</name>
    <dbReference type="NCBI Taxonomy" id="47872"/>
    <lineage>
        <taxon>Bacteria</taxon>
        <taxon>Bacillati</taxon>
        <taxon>Actinomycetota</taxon>
        <taxon>Actinomycetes</taxon>
        <taxon>Micromonosporales</taxon>
        <taxon>Micromonosporaceae</taxon>
        <taxon>Micromonospora</taxon>
    </lineage>
</organism>
<dbReference type="AlphaFoldDB" id="A0A1C4XED6"/>
<dbReference type="SUPFAM" id="SSF48576">
    <property type="entry name" value="Terpenoid synthases"/>
    <property type="match status" value="1"/>
</dbReference>
<sequence length="301" mass="32617">MVAPVVPTTDELRAAAEHGRVCALAAQGQRDLQRCLAAHPDLFAAGPFDATLTSSVALAIAFSAPWCDAAELRPTNRAVLWGFALDWQVDHEATSAAELDQLVRRQLAVAHGAPVVGDDPLGRFLAGLRAELAAAPAFATLGGAWREAVRRTLEAMRREWHWRTAGRDGLLPLPSLADYLANADNLACTVVNVGHWISTGGPDAPDRLDRLVAASDAVQRALRLVNDLATYERDLRWGDLNAIMLVADRAVVERELTGLVARATELLDELRADCPREAAHLTRQLGYTSGFYRSTDFWGVA</sequence>
<dbReference type="Gene3D" id="1.10.600.10">
    <property type="entry name" value="Farnesyl Diphosphate Synthase"/>
    <property type="match status" value="1"/>
</dbReference>
<name>A0A1C4XED6_9ACTN</name>
<dbReference type="InterPro" id="IPR008949">
    <property type="entry name" value="Isoprenoid_synthase_dom_sf"/>
</dbReference>
<reference evidence="1 2" key="1">
    <citation type="submission" date="2016-06" db="EMBL/GenBank/DDBJ databases">
        <authorList>
            <person name="Kjaerup R.B."/>
            <person name="Dalgaard T.S."/>
            <person name="Juul-Madsen H.R."/>
        </authorList>
    </citation>
    <scope>NUCLEOTIDE SEQUENCE [LARGE SCALE GENOMIC DNA]</scope>
    <source>
        <strain evidence="1 2">DSM 43821</strain>
    </source>
</reference>
<evidence type="ECO:0000313" key="2">
    <source>
        <dbReference type="Proteomes" id="UP000198228"/>
    </source>
</evidence>
<proteinExistence type="predicted"/>
<evidence type="ECO:0008006" key="3">
    <source>
        <dbReference type="Google" id="ProtNLM"/>
    </source>
</evidence>
<dbReference type="Pfam" id="PF19086">
    <property type="entry name" value="Terpene_syn_C_2"/>
    <property type="match status" value="1"/>
</dbReference>